<dbReference type="PANTHER" id="PTHR12526">
    <property type="entry name" value="GLYCOSYLTRANSFERASE"/>
    <property type="match status" value="1"/>
</dbReference>
<dbReference type="SUPFAM" id="SSF53756">
    <property type="entry name" value="UDP-Glycosyltransferase/glycogen phosphorylase"/>
    <property type="match status" value="1"/>
</dbReference>
<feature type="domain" description="Glycosyl transferase family 1" evidence="1">
    <location>
        <begin position="176"/>
        <end position="331"/>
    </location>
</feature>
<evidence type="ECO:0000259" key="1">
    <source>
        <dbReference type="Pfam" id="PF00534"/>
    </source>
</evidence>
<reference evidence="4" key="1">
    <citation type="journal article" date="2019" name="Int. J. Syst. Evol. Microbiol.">
        <title>The Global Catalogue of Microorganisms (GCM) 10K type strain sequencing project: providing services to taxonomists for standard genome sequencing and annotation.</title>
        <authorList>
            <consortium name="The Broad Institute Genomics Platform"/>
            <consortium name="The Broad Institute Genome Sequencing Center for Infectious Disease"/>
            <person name="Wu L."/>
            <person name="Ma J."/>
        </authorList>
    </citation>
    <scope>NUCLEOTIDE SEQUENCE [LARGE SCALE GENOMIC DNA]</scope>
    <source>
        <strain evidence="4">JCM 18325</strain>
    </source>
</reference>
<feature type="domain" description="Glycosyltransferase subfamily 4-like N-terminal" evidence="2">
    <location>
        <begin position="13"/>
        <end position="148"/>
    </location>
</feature>
<accession>A0ABP9CPF1</accession>
<protein>
    <submittedName>
        <fullName evidence="3">Glycosyltransferase</fullName>
    </submittedName>
</protein>
<dbReference type="RefSeq" id="WP_345277275.1">
    <property type="nucleotide sequence ID" value="NZ_BAABJW010000004.1"/>
</dbReference>
<dbReference type="EMBL" id="BAABJW010000004">
    <property type="protein sequence ID" value="GAA4815448.1"/>
    <property type="molecule type" value="Genomic_DNA"/>
</dbReference>
<gene>
    <name evidence="3" type="ORF">GCM10023330_24440</name>
</gene>
<proteinExistence type="predicted"/>
<keyword evidence="4" id="KW-1185">Reference proteome</keyword>
<organism evidence="3 4">
    <name type="scientific">Litoribaculum gwangyangense</name>
    <dbReference type="NCBI Taxonomy" id="1130722"/>
    <lineage>
        <taxon>Bacteria</taxon>
        <taxon>Pseudomonadati</taxon>
        <taxon>Bacteroidota</taxon>
        <taxon>Flavobacteriia</taxon>
        <taxon>Flavobacteriales</taxon>
        <taxon>Flavobacteriaceae</taxon>
        <taxon>Litoribaculum</taxon>
    </lineage>
</organism>
<dbReference type="Gene3D" id="3.40.50.2000">
    <property type="entry name" value="Glycogen Phosphorylase B"/>
    <property type="match status" value="2"/>
</dbReference>
<evidence type="ECO:0000259" key="2">
    <source>
        <dbReference type="Pfam" id="PF13439"/>
    </source>
</evidence>
<dbReference type="Proteomes" id="UP001501433">
    <property type="component" value="Unassembled WGS sequence"/>
</dbReference>
<comment type="caution">
    <text evidence="3">The sequence shown here is derived from an EMBL/GenBank/DDBJ whole genome shotgun (WGS) entry which is preliminary data.</text>
</comment>
<evidence type="ECO:0000313" key="3">
    <source>
        <dbReference type="EMBL" id="GAA4815448.1"/>
    </source>
</evidence>
<name>A0ABP9CPF1_9FLAO</name>
<dbReference type="Pfam" id="PF13439">
    <property type="entry name" value="Glyco_transf_4"/>
    <property type="match status" value="1"/>
</dbReference>
<evidence type="ECO:0000313" key="4">
    <source>
        <dbReference type="Proteomes" id="UP001501433"/>
    </source>
</evidence>
<dbReference type="Pfam" id="PF00534">
    <property type="entry name" value="Glycos_transf_1"/>
    <property type="match status" value="1"/>
</dbReference>
<dbReference type="InterPro" id="IPR001296">
    <property type="entry name" value="Glyco_trans_1"/>
</dbReference>
<dbReference type="CDD" id="cd03811">
    <property type="entry name" value="GT4_GT28_WabH-like"/>
    <property type="match status" value="1"/>
</dbReference>
<sequence length="360" mass="40883">MRVLQLIDSLQTGGSERVAVNLANALSVAIEYSALCTTREEGVLKKSISKKVGYLYLNKNGTLDVKAIKKLNAFVKKNKIQIIHAHSTSFFLATTVKIINSRIKIVWHDHYGNSEFLNERKFAILKICSKYFSHIFCVNKILETWASQKLKFKNTLYLPNFATLNKYLPETNLHGANGKRIICLANLRPQKDHITLIQAFKEVHNMYPDWTLHCVGKNFNDDYSKSVENKILELDLEKSVFLYGSKPDIHNILSQCDIGVLSSKSEGLPIALLEYGLSNLAVIATKVGECEEVVSHNKNGLLVNASSYSELAKAITLFIENENIRVTLAKRYHKHVKQNYSEKAQIETIIRTYETYVKKN</sequence>
<dbReference type="InterPro" id="IPR028098">
    <property type="entry name" value="Glyco_trans_4-like_N"/>
</dbReference>